<sequence>MKIERHFLVLMLGQSLANIGDVLYIVGVMTTIYRMTGSAAAASFIPLTITLAMFISSALLPLFIGVSSLTNLLAGSQIGKTAVLLGLGAVVAKYADADHVYVIFAMISVIAFLDGCANPLRQALIPHYVEEERLIQANGMAETVTQLIQIGAWFFGSLLLAVFQPSGLIWLAAVLFTLASLLFCLLKKVKQHERERGSRWQQLTQGWQTIAAIPALKAIAVMECLETVSSSVWIAAILMVYVKEMLNVQEIWWGYLNSASLIGLMIGSLLCVKFPLWVDRRRAALMAWSSLVSGMATIGVGMTRIPVLALILSAVIGCFSQLKQISQQTLIQTNVPKEQLAAVYTSIGTISTAIFGISSLIMGWLSDTFGASIVFVFSGLLLLPVSVIAYAKSSLWRKTQRQDGRRGDMEKE</sequence>
<feature type="transmembrane region" description="Helical" evidence="6">
    <location>
        <begin position="283"/>
        <end position="299"/>
    </location>
</feature>
<evidence type="ECO:0000256" key="1">
    <source>
        <dbReference type="ARBA" id="ARBA00004651"/>
    </source>
</evidence>
<dbReference type="SUPFAM" id="SSF103473">
    <property type="entry name" value="MFS general substrate transporter"/>
    <property type="match status" value="1"/>
</dbReference>
<feature type="transmembrane region" description="Helical" evidence="6">
    <location>
        <begin position="305"/>
        <end position="322"/>
    </location>
</feature>
<protein>
    <submittedName>
        <fullName evidence="7">MFS transporter</fullName>
    </submittedName>
</protein>
<comment type="subcellular location">
    <subcellularLocation>
        <location evidence="1">Cell membrane</location>
        <topology evidence="1">Multi-pass membrane protein</topology>
    </subcellularLocation>
</comment>
<keyword evidence="5 6" id="KW-0472">Membrane</keyword>
<feature type="transmembrane region" description="Helical" evidence="6">
    <location>
        <begin position="252"/>
        <end position="271"/>
    </location>
</feature>
<evidence type="ECO:0000256" key="3">
    <source>
        <dbReference type="ARBA" id="ARBA00022692"/>
    </source>
</evidence>
<evidence type="ECO:0000256" key="6">
    <source>
        <dbReference type="SAM" id="Phobius"/>
    </source>
</evidence>
<feature type="transmembrane region" description="Helical" evidence="6">
    <location>
        <begin position="343"/>
        <end position="365"/>
    </location>
</feature>
<feature type="transmembrane region" description="Helical" evidence="6">
    <location>
        <begin position="39"/>
        <end position="66"/>
    </location>
</feature>
<dbReference type="PANTHER" id="PTHR23513:SF19">
    <property type="entry name" value="MAJOR FACILITATOR SUPERFAMILY (MFS) PROFILE DOMAIN-CONTAINING PROTEIN"/>
    <property type="match status" value="1"/>
</dbReference>
<reference evidence="7 8" key="1">
    <citation type="submission" date="2023-01" db="EMBL/GenBank/DDBJ databases">
        <title>Genome-based reclassification of Anoxybacillus geothermalis as a later heterotypic synonym of Anoxybacillus rupiensis.</title>
        <authorList>
            <person name="Inan Bektas K."/>
            <person name="Canakci S."/>
            <person name="Belduz A.A."/>
            <person name="Guler H.H."/>
        </authorList>
    </citation>
    <scope>NUCLEOTIDE SEQUENCE [LARGE SCALE GENOMIC DNA]</scope>
    <source>
        <strain evidence="7 8">DSM 17127</strain>
    </source>
</reference>
<dbReference type="InterPro" id="IPR036259">
    <property type="entry name" value="MFS_trans_sf"/>
</dbReference>
<dbReference type="InterPro" id="IPR011701">
    <property type="entry name" value="MFS"/>
</dbReference>
<dbReference type="Pfam" id="PF07690">
    <property type="entry name" value="MFS_1"/>
    <property type="match status" value="1"/>
</dbReference>
<keyword evidence="8" id="KW-1185">Reference proteome</keyword>
<dbReference type="EMBL" id="JAQOTG010000020">
    <property type="protein sequence ID" value="MDE8565305.1"/>
    <property type="molecule type" value="Genomic_DNA"/>
</dbReference>
<feature type="transmembrane region" description="Helical" evidence="6">
    <location>
        <begin position="168"/>
        <end position="186"/>
    </location>
</feature>
<feature type="transmembrane region" description="Helical" evidence="6">
    <location>
        <begin position="101"/>
        <end position="120"/>
    </location>
</feature>
<comment type="caution">
    <text evidence="7">The sequence shown here is derived from an EMBL/GenBank/DDBJ whole genome shotgun (WGS) entry which is preliminary data.</text>
</comment>
<evidence type="ECO:0000256" key="2">
    <source>
        <dbReference type="ARBA" id="ARBA00022475"/>
    </source>
</evidence>
<gene>
    <name evidence="7" type="ORF">PNH38_15735</name>
</gene>
<feature type="transmembrane region" description="Helical" evidence="6">
    <location>
        <begin position="371"/>
        <end position="391"/>
    </location>
</feature>
<evidence type="ECO:0000313" key="7">
    <source>
        <dbReference type="EMBL" id="MDE8565305.1"/>
    </source>
</evidence>
<evidence type="ECO:0000256" key="4">
    <source>
        <dbReference type="ARBA" id="ARBA00022989"/>
    </source>
</evidence>
<evidence type="ECO:0000256" key="5">
    <source>
        <dbReference type="ARBA" id="ARBA00023136"/>
    </source>
</evidence>
<keyword evidence="3 6" id="KW-0812">Transmembrane</keyword>
<dbReference type="PANTHER" id="PTHR23513">
    <property type="entry name" value="INTEGRAL MEMBRANE EFFLUX PROTEIN-RELATED"/>
    <property type="match status" value="1"/>
</dbReference>
<feature type="transmembrane region" description="Helical" evidence="6">
    <location>
        <begin position="207"/>
        <end position="240"/>
    </location>
</feature>
<proteinExistence type="predicted"/>
<name>A0ABT5W7J5_9BACL</name>
<feature type="transmembrane region" description="Helical" evidence="6">
    <location>
        <begin position="7"/>
        <end position="33"/>
    </location>
</feature>
<feature type="transmembrane region" description="Helical" evidence="6">
    <location>
        <begin position="78"/>
        <end position="95"/>
    </location>
</feature>
<dbReference type="CDD" id="cd06173">
    <property type="entry name" value="MFS_MefA_like"/>
    <property type="match status" value="1"/>
</dbReference>
<keyword evidence="4 6" id="KW-1133">Transmembrane helix</keyword>
<dbReference type="Proteomes" id="UP001213979">
    <property type="component" value="Unassembled WGS sequence"/>
</dbReference>
<organism evidence="7 8">
    <name type="scientific">Anoxybacteroides rupiense</name>
    <dbReference type="NCBI Taxonomy" id="311460"/>
    <lineage>
        <taxon>Bacteria</taxon>
        <taxon>Bacillati</taxon>
        <taxon>Bacillota</taxon>
        <taxon>Bacilli</taxon>
        <taxon>Bacillales</taxon>
        <taxon>Anoxybacillaceae</taxon>
        <taxon>Anoxybacteroides</taxon>
    </lineage>
</organism>
<dbReference type="RefSeq" id="WP_275192162.1">
    <property type="nucleotide sequence ID" value="NZ_JAQOTG010000020.1"/>
</dbReference>
<dbReference type="Gene3D" id="1.20.1250.20">
    <property type="entry name" value="MFS general substrate transporter like domains"/>
    <property type="match status" value="1"/>
</dbReference>
<feature type="transmembrane region" description="Helical" evidence="6">
    <location>
        <begin position="141"/>
        <end position="162"/>
    </location>
</feature>
<accession>A0ABT5W7J5</accession>
<evidence type="ECO:0000313" key="8">
    <source>
        <dbReference type="Proteomes" id="UP001213979"/>
    </source>
</evidence>
<keyword evidence="2" id="KW-1003">Cell membrane</keyword>